<feature type="compositionally biased region" description="Low complexity" evidence="10">
    <location>
        <begin position="83"/>
        <end position="101"/>
    </location>
</feature>
<dbReference type="PANTHER" id="PTHR34982:SF1">
    <property type="entry name" value="FLAGELLAR ASSEMBLY PROTEIN FLIH"/>
    <property type="match status" value="1"/>
</dbReference>
<feature type="region of interest" description="Disordered" evidence="10">
    <location>
        <begin position="273"/>
        <end position="559"/>
    </location>
</feature>
<evidence type="ECO:0000256" key="1">
    <source>
        <dbReference type="ARBA" id="ARBA00003041"/>
    </source>
</evidence>
<dbReference type="PRINTS" id="PR01003">
    <property type="entry name" value="FLGFLIH"/>
</dbReference>
<dbReference type="Proteomes" id="UP000199058">
    <property type="component" value="Unassembled WGS sequence"/>
</dbReference>
<evidence type="ECO:0000256" key="10">
    <source>
        <dbReference type="SAM" id="MobiDB-lite"/>
    </source>
</evidence>
<dbReference type="GO" id="GO:0071973">
    <property type="term" value="P:bacterial-type flagellum-dependent cell motility"/>
    <property type="evidence" value="ECO:0007669"/>
    <property type="project" value="InterPro"/>
</dbReference>
<feature type="compositionally biased region" description="Acidic residues" evidence="10">
    <location>
        <begin position="385"/>
        <end position="396"/>
    </location>
</feature>
<evidence type="ECO:0000256" key="3">
    <source>
        <dbReference type="ARBA" id="ARBA00006602"/>
    </source>
</evidence>
<organism evidence="12 13">
    <name type="scientific">Marinospirillum celere</name>
    <dbReference type="NCBI Taxonomy" id="1122252"/>
    <lineage>
        <taxon>Bacteria</taxon>
        <taxon>Pseudomonadati</taxon>
        <taxon>Pseudomonadota</taxon>
        <taxon>Gammaproteobacteria</taxon>
        <taxon>Oceanospirillales</taxon>
        <taxon>Oceanospirillaceae</taxon>
        <taxon>Marinospirillum</taxon>
    </lineage>
</organism>
<keyword evidence="12" id="KW-0282">Flagellum</keyword>
<evidence type="ECO:0000313" key="12">
    <source>
        <dbReference type="EMBL" id="SFC17569.1"/>
    </source>
</evidence>
<evidence type="ECO:0000256" key="6">
    <source>
        <dbReference type="ARBA" id="ARBA00022490"/>
    </source>
</evidence>
<dbReference type="InterPro" id="IPR018035">
    <property type="entry name" value="Flagellar_FliH/T3SS_HrpE"/>
</dbReference>
<evidence type="ECO:0000256" key="9">
    <source>
        <dbReference type="ARBA" id="ARBA00023225"/>
    </source>
</evidence>
<protein>
    <recommendedName>
        <fullName evidence="4">Flagellar assembly protein FliH</fullName>
    </recommendedName>
</protein>
<dbReference type="Pfam" id="PF02108">
    <property type="entry name" value="FliH"/>
    <property type="match status" value="1"/>
</dbReference>
<feature type="compositionally biased region" description="Acidic residues" evidence="10">
    <location>
        <begin position="506"/>
        <end position="522"/>
    </location>
</feature>
<evidence type="ECO:0000256" key="5">
    <source>
        <dbReference type="ARBA" id="ARBA00022448"/>
    </source>
</evidence>
<evidence type="ECO:0000256" key="7">
    <source>
        <dbReference type="ARBA" id="ARBA00022795"/>
    </source>
</evidence>
<feature type="compositionally biased region" description="Acidic residues" evidence="10">
    <location>
        <begin position="348"/>
        <end position="361"/>
    </location>
</feature>
<keyword evidence="8" id="KW-0653">Protein transport</keyword>
<feature type="region of interest" description="Disordered" evidence="10">
    <location>
        <begin position="31"/>
        <end position="101"/>
    </location>
</feature>
<dbReference type="SUPFAM" id="SSF160527">
    <property type="entry name" value="V-type ATPase subunit E-like"/>
    <property type="match status" value="1"/>
</dbReference>
<feature type="compositionally biased region" description="Acidic residues" evidence="10">
    <location>
        <begin position="539"/>
        <end position="553"/>
    </location>
</feature>
<feature type="compositionally biased region" description="Basic and acidic residues" evidence="10">
    <location>
        <begin position="475"/>
        <end position="492"/>
    </location>
</feature>
<dbReference type="GO" id="GO:0009288">
    <property type="term" value="C:bacterial-type flagellum"/>
    <property type="evidence" value="ECO:0007669"/>
    <property type="project" value="InterPro"/>
</dbReference>
<keyword evidence="12" id="KW-0966">Cell projection</keyword>
<proteinExistence type="inferred from homology"/>
<dbReference type="STRING" id="1122252.SAMN05660443_1740"/>
<name>A0A1I1H0A9_9GAMM</name>
<keyword evidence="9" id="KW-1006">Bacterial flagellum protein export</keyword>
<comment type="subcellular location">
    <subcellularLocation>
        <location evidence="2">Cytoplasm</location>
    </subcellularLocation>
</comment>
<feature type="compositionally biased region" description="Basic and acidic residues" evidence="10">
    <location>
        <begin position="309"/>
        <end position="325"/>
    </location>
</feature>
<dbReference type="GO" id="GO:0003774">
    <property type="term" value="F:cytoskeletal motor activity"/>
    <property type="evidence" value="ECO:0007669"/>
    <property type="project" value="InterPro"/>
</dbReference>
<feature type="compositionally biased region" description="Acidic residues" evidence="10">
    <location>
        <begin position="405"/>
        <end position="419"/>
    </location>
</feature>
<dbReference type="OrthoDB" id="6415116at2"/>
<reference evidence="12 13" key="1">
    <citation type="submission" date="2016-10" db="EMBL/GenBank/DDBJ databases">
        <authorList>
            <person name="de Groot N.N."/>
        </authorList>
    </citation>
    <scope>NUCLEOTIDE SEQUENCE [LARGE SCALE GENOMIC DNA]</scope>
    <source>
        <strain evidence="12 13">DSM 18438</strain>
    </source>
</reference>
<accession>A0A1I1H0A9</accession>
<dbReference type="GO" id="GO:0005829">
    <property type="term" value="C:cytosol"/>
    <property type="evidence" value="ECO:0007669"/>
    <property type="project" value="TreeGrafter"/>
</dbReference>
<evidence type="ECO:0000313" key="13">
    <source>
        <dbReference type="Proteomes" id="UP000199058"/>
    </source>
</evidence>
<feature type="domain" description="Flagellar assembly protein FliH/Type III secretion system HrpE" evidence="11">
    <location>
        <begin position="119"/>
        <end position="243"/>
    </location>
</feature>
<keyword evidence="6" id="KW-0963">Cytoplasm</keyword>
<feature type="compositionally biased region" description="Acidic residues" evidence="10">
    <location>
        <begin position="426"/>
        <end position="447"/>
    </location>
</feature>
<dbReference type="RefSeq" id="WP_091962082.1">
    <property type="nucleotide sequence ID" value="NZ_FOLH01000003.1"/>
</dbReference>
<dbReference type="InterPro" id="IPR051472">
    <property type="entry name" value="T3SS_Stator/FliH"/>
</dbReference>
<sequence length="559" mass="61743">MPHRKRIPANEKVPFERWEMPDLTGVRKRIAQRLDELKEEEQGEAEEKAPSPPTEEEIQAIREEARSEGYAAGFSEGQAAGTAEGRAQGYQEGEAQGQQAGLEAGYQQGLEQAQHEIDQQLARLQSLIQQLQGPINALDQDVEAGLLSLVDLISRALLRREISIDRDFLGEVLREAVAALPSGHERLRIFINPEDLPLVEAIRHELLEDYRLVTDPKITPGGVRVETLQSLVDCTLENRYKKVIDSLLDAGYQQVDQDFSPLSRDVLAEPEAAPLQEPTQPEPEPEQEPEVEAGAPDAEEDAGGVDPEDYPHQEYKAPELAEQKPTEPVAKVSLQRGSAPRHLPPLDEASDEAPAEAEEPQPTEPTPAKPSQAPELNQEEAASAEPDESPEPEENQDPAPAPEEPLADEDVSEHEDFPEEVANTVDQEEAVPEAEPPLTDEDEDDFFEQLLGENQEASASAPQNPEHPNPEPESEQEKVWAPESVHEVRYLDDPDAVMESTWEKDFQDEDANAGTEEAETDESTAGNPEEALDELLKFEEDEDSPQDASTDDDQGGKYG</sequence>
<comment type="similarity">
    <text evidence="3">Belongs to the FliH family.</text>
</comment>
<dbReference type="GO" id="GO:0044781">
    <property type="term" value="P:bacterial-type flagellum organization"/>
    <property type="evidence" value="ECO:0007669"/>
    <property type="project" value="UniProtKB-KW"/>
</dbReference>
<dbReference type="EMBL" id="FOLH01000003">
    <property type="protein sequence ID" value="SFC17569.1"/>
    <property type="molecule type" value="Genomic_DNA"/>
</dbReference>
<gene>
    <name evidence="12" type="ORF">SAMN05660443_1740</name>
</gene>
<dbReference type="InterPro" id="IPR000563">
    <property type="entry name" value="Flag_FliH"/>
</dbReference>
<keyword evidence="5" id="KW-0813">Transport</keyword>
<keyword evidence="7" id="KW-1005">Bacterial flagellum biogenesis</keyword>
<feature type="compositionally biased region" description="Acidic residues" evidence="10">
    <location>
        <begin position="283"/>
        <end position="308"/>
    </location>
</feature>
<dbReference type="AlphaFoldDB" id="A0A1I1H0A9"/>
<dbReference type="PANTHER" id="PTHR34982">
    <property type="entry name" value="YOP PROTEINS TRANSLOCATION PROTEIN L"/>
    <property type="match status" value="1"/>
</dbReference>
<evidence type="ECO:0000256" key="2">
    <source>
        <dbReference type="ARBA" id="ARBA00004496"/>
    </source>
</evidence>
<comment type="function">
    <text evidence="1">Needed for flagellar regrowth and assembly.</text>
</comment>
<evidence type="ECO:0000256" key="8">
    <source>
        <dbReference type="ARBA" id="ARBA00022927"/>
    </source>
</evidence>
<dbReference type="GO" id="GO:0015031">
    <property type="term" value="P:protein transport"/>
    <property type="evidence" value="ECO:0007669"/>
    <property type="project" value="UniProtKB-KW"/>
</dbReference>
<keyword evidence="12" id="KW-0969">Cilium</keyword>
<evidence type="ECO:0000256" key="4">
    <source>
        <dbReference type="ARBA" id="ARBA00016507"/>
    </source>
</evidence>
<keyword evidence="13" id="KW-1185">Reference proteome</keyword>
<evidence type="ECO:0000259" key="11">
    <source>
        <dbReference type="Pfam" id="PF02108"/>
    </source>
</evidence>